<dbReference type="PANTHER" id="PTHR13126:SF0">
    <property type="entry name" value="ATP SYNTHASE MITOCHONDRIAL F1 COMPLEX ASSEMBLY FACTOR 1"/>
    <property type="match status" value="1"/>
</dbReference>
<keyword evidence="4" id="KW-0496">Mitochondrion</keyword>
<keyword evidence="7" id="KW-1185">Reference proteome</keyword>
<evidence type="ECO:0000256" key="5">
    <source>
        <dbReference type="SAM" id="MobiDB-lite"/>
    </source>
</evidence>
<dbReference type="InterPro" id="IPR010591">
    <property type="entry name" value="ATP11"/>
</dbReference>
<name>A0ABN8HR75_9NEOP</name>
<gene>
    <name evidence="6" type="ORF">IPOD504_LOCUS2234</name>
</gene>
<accession>A0ABN8HR75</accession>
<organism evidence="6 7">
    <name type="scientific">Iphiclides podalirius</name>
    <name type="common">scarce swallowtail</name>
    <dbReference type="NCBI Taxonomy" id="110791"/>
    <lineage>
        <taxon>Eukaryota</taxon>
        <taxon>Metazoa</taxon>
        <taxon>Ecdysozoa</taxon>
        <taxon>Arthropoda</taxon>
        <taxon>Hexapoda</taxon>
        <taxon>Insecta</taxon>
        <taxon>Pterygota</taxon>
        <taxon>Neoptera</taxon>
        <taxon>Endopterygota</taxon>
        <taxon>Lepidoptera</taxon>
        <taxon>Glossata</taxon>
        <taxon>Ditrysia</taxon>
        <taxon>Papilionoidea</taxon>
        <taxon>Papilionidae</taxon>
        <taxon>Papilioninae</taxon>
        <taxon>Iphiclides</taxon>
    </lineage>
</organism>
<dbReference type="Proteomes" id="UP000837857">
    <property type="component" value="Chromosome 12"/>
</dbReference>
<proteinExistence type="inferred from homology"/>
<evidence type="ECO:0008006" key="8">
    <source>
        <dbReference type="Google" id="ProtNLM"/>
    </source>
</evidence>
<dbReference type="PANTHER" id="PTHR13126">
    <property type="entry name" value="CHAPERONE ATP11"/>
    <property type="match status" value="1"/>
</dbReference>
<feature type="region of interest" description="Disordered" evidence="5">
    <location>
        <begin position="39"/>
        <end position="58"/>
    </location>
</feature>
<evidence type="ECO:0000256" key="1">
    <source>
        <dbReference type="ARBA" id="ARBA00004173"/>
    </source>
</evidence>
<feature type="non-terminal residue" evidence="6">
    <location>
        <position position="204"/>
    </location>
</feature>
<reference evidence="6" key="1">
    <citation type="submission" date="2022-03" db="EMBL/GenBank/DDBJ databases">
        <authorList>
            <person name="Martin H S."/>
        </authorList>
    </citation>
    <scope>NUCLEOTIDE SEQUENCE</scope>
</reference>
<feature type="compositionally biased region" description="Basic and acidic residues" evidence="5">
    <location>
        <begin position="39"/>
        <end position="54"/>
    </location>
</feature>
<keyword evidence="3" id="KW-0809">Transit peptide</keyword>
<dbReference type="Pfam" id="PF06644">
    <property type="entry name" value="ATP11"/>
    <property type="match status" value="1"/>
</dbReference>
<comment type="similarity">
    <text evidence="2">Belongs to the ATP11 family.</text>
</comment>
<evidence type="ECO:0000256" key="4">
    <source>
        <dbReference type="ARBA" id="ARBA00023128"/>
    </source>
</evidence>
<evidence type="ECO:0000256" key="2">
    <source>
        <dbReference type="ARBA" id="ARBA00009116"/>
    </source>
</evidence>
<evidence type="ECO:0000313" key="6">
    <source>
        <dbReference type="EMBL" id="CAH2040049.1"/>
    </source>
</evidence>
<comment type="subcellular location">
    <subcellularLocation>
        <location evidence="1">Mitochondrion</location>
    </subcellularLocation>
</comment>
<dbReference type="EMBL" id="OW152824">
    <property type="protein sequence ID" value="CAH2040049.1"/>
    <property type="molecule type" value="Genomic_DNA"/>
</dbReference>
<evidence type="ECO:0000256" key="3">
    <source>
        <dbReference type="ARBA" id="ARBA00022946"/>
    </source>
</evidence>
<evidence type="ECO:0000313" key="7">
    <source>
        <dbReference type="Proteomes" id="UP000837857"/>
    </source>
</evidence>
<protein>
    <recommendedName>
        <fullName evidence="8">ATP synthase mitochondrial F1 complex assembly factor 1</fullName>
    </recommendedName>
</protein>
<sequence length="204" mass="23739">MTSPTKRNKVVDQLQKNPYFEKYADRIAALQKTSPEEFLERLEKQNKNKEEEKKKKFGSVDTRQFSSVLNPKKALTDDIPVDDKKLDTIFKLDLGYEFIMCQCYGQTVHFTPLLAFQVHKENAPECLTMIHYTELRSKGIVLMRGEYDKNVLNGQEAQCLANQFQMYFSGKDQAKLQLLETFNKKPDSFKHMDLIAELENITLV</sequence>